<dbReference type="Pfam" id="PF01022">
    <property type="entry name" value="HTH_5"/>
    <property type="match status" value="1"/>
</dbReference>
<evidence type="ECO:0000313" key="6">
    <source>
        <dbReference type="Proteomes" id="UP000262073"/>
    </source>
</evidence>
<proteinExistence type="predicted"/>
<sequence length="109" mass="12428">MSVITNEPERTEVILEHANEAEHFLKQLANKTRLMVLTSLVGKELSVSDLLTRIDVTQPVLSQHLALLREAKMVATRRDGQVIYYRLTDERVHKVLGLINTFYPASMPD</sequence>
<evidence type="ECO:0000259" key="4">
    <source>
        <dbReference type="PROSITE" id="PS50987"/>
    </source>
</evidence>
<feature type="domain" description="HTH arsR-type" evidence="4">
    <location>
        <begin position="13"/>
        <end position="107"/>
    </location>
</feature>
<accession>A0A346NN45</accession>
<dbReference type="GO" id="GO:0003700">
    <property type="term" value="F:DNA-binding transcription factor activity"/>
    <property type="evidence" value="ECO:0007669"/>
    <property type="project" value="InterPro"/>
</dbReference>
<keyword evidence="1" id="KW-0805">Transcription regulation</keyword>
<dbReference type="PRINTS" id="PR00778">
    <property type="entry name" value="HTHARSR"/>
</dbReference>
<dbReference type="PROSITE" id="PS50987">
    <property type="entry name" value="HTH_ARSR_2"/>
    <property type="match status" value="1"/>
</dbReference>
<dbReference type="KEGG" id="salm:D0Y50_11680"/>
<name>A0A346NN45_9ALTE</name>
<evidence type="ECO:0000256" key="1">
    <source>
        <dbReference type="ARBA" id="ARBA00023015"/>
    </source>
</evidence>
<evidence type="ECO:0000256" key="2">
    <source>
        <dbReference type="ARBA" id="ARBA00023125"/>
    </source>
</evidence>
<dbReference type="Gene3D" id="1.10.10.10">
    <property type="entry name" value="Winged helix-like DNA-binding domain superfamily/Winged helix DNA-binding domain"/>
    <property type="match status" value="1"/>
</dbReference>
<dbReference type="PANTHER" id="PTHR43132">
    <property type="entry name" value="ARSENICAL RESISTANCE OPERON REPRESSOR ARSR-RELATED"/>
    <property type="match status" value="1"/>
</dbReference>
<gene>
    <name evidence="5" type="ORF">D0Y50_11680</name>
</gene>
<keyword evidence="3" id="KW-0804">Transcription</keyword>
<dbReference type="InterPro" id="IPR011991">
    <property type="entry name" value="ArsR-like_HTH"/>
</dbReference>
<dbReference type="Proteomes" id="UP000262073">
    <property type="component" value="Chromosome"/>
</dbReference>
<dbReference type="OrthoDB" id="9796124at2"/>
<evidence type="ECO:0000313" key="5">
    <source>
        <dbReference type="EMBL" id="AXR06952.1"/>
    </source>
</evidence>
<dbReference type="PANTHER" id="PTHR43132:SF2">
    <property type="entry name" value="ARSENICAL RESISTANCE OPERON REPRESSOR ARSR-RELATED"/>
    <property type="match status" value="1"/>
</dbReference>
<dbReference type="InterPro" id="IPR001845">
    <property type="entry name" value="HTH_ArsR_DNA-bd_dom"/>
</dbReference>
<dbReference type="SMART" id="SM00418">
    <property type="entry name" value="HTH_ARSR"/>
    <property type="match status" value="1"/>
</dbReference>
<dbReference type="InterPro" id="IPR036388">
    <property type="entry name" value="WH-like_DNA-bd_sf"/>
</dbReference>
<dbReference type="AlphaFoldDB" id="A0A346NN45"/>
<dbReference type="InterPro" id="IPR051011">
    <property type="entry name" value="Metal_resp_trans_reg"/>
</dbReference>
<dbReference type="SUPFAM" id="SSF46785">
    <property type="entry name" value="Winged helix' DNA-binding domain"/>
    <property type="match status" value="1"/>
</dbReference>
<keyword evidence="6" id="KW-1185">Reference proteome</keyword>
<dbReference type="GO" id="GO:0003677">
    <property type="term" value="F:DNA binding"/>
    <property type="evidence" value="ECO:0007669"/>
    <property type="project" value="UniProtKB-KW"/>
</dbReference>
<dbReference type="RefSeq" id="WP_108567119.1">
    <property type="nucleotide sequence ID" value="NZ_CP031769.1"/>
</dbReference>
<reference evidence="5 6" key="1">
    <citation type="submission" date="2018-08" db="EMBL/GenBank/DDBJ databases">
        <title>Salinimonas sediminis sp. nov., a piezophilic bacterium isolated from a deep-sea sediment sample from the New Britain Trench.</title>
        <authorList>
            <person name="Cao J."/>
        </authorList>
    </citation>
    <scope>NUCLEOTIDE SEQUENCE [LARGE SCALE GENOMIC DNA]</scope>
    <source>
        <strain evidence="5 6">N102</strain>
    </source>
</reference>
<dbReference type="EMBL" id="CP031769">
    <property type="protein sequence ID" value="AXR06952.1"/>
    <property type="molecule type" value="Genomic_DNA"/>
</dbReference>
<dbReference type="InterPro" id="IPR036390">
    <property type="entry name" value="WH_DNA-bd_sf"/>
</dbReference>
<organism evidence="5 6">
    <name type="scientific">Salinimonas sediminis</name>
    <dbReference type="NCBI Taxonomy" id="2303538"/>
    <lineage>
        <taxon>Bacteria</taxon>
        <taxon>Pseudomonadati</taxon>
        <taxon>Pseudomonadota</taxon>
        <taxon>Gammaproteobacteria</taxon>
        <taxon>Alteromonadales</taxon>
        <taxon>Alteromonadaceae</taxon>
        <taxon>Alteromonas/Salinimonas group</taxon>
        <taxon>Salinimonas</taxon>
    </lineage>
</organism>
<protein>
    <submittedName>
        <fullName evidence="5">ArsR family transcriptional regulator</fullName>
    </submittedName>
</protein>
<keyword evidence="2" id="KW-0238">DNA-binding</keyword>
<dbReference type="CDD" id="cd00090">
    <property type="entry name" value="HTH_ARSR"/>
    <property type="match status" value="1"/>
</dbReference>
<dbReference type="NCBIfam" id="NF033788">
    <property type="entry name" value="HTH_metalloreg"/>
    <property type="match status" value="1"/>
</dbReference>
<evidence type="ECO:0000256" key="3">
    <source>
        <dbReference type="ARBA" id="ARBA00023163"/>
    </source>
</evidence>